<name>A0A0G3HHN7_9CORY</name>
<dbReference type="GO" id="GO:0030170">
    <property type="term" value="F:pyridoxal phosphate binding"/>
    <property type="evidence" value="ECO:0007669"/>
    <property type="project" value="UniProtKB-UniRule"/>
</dbReference>
<dbReference type="InterPro" id="IPR029066">
    <property type="entry name" value="PLP-binding_barrel"/>
</dbReference>
<keyword evidence="1 2" id="KW-0663">Pyridoxal phosphate</keyword>
<dbReference type="EMBL" id="CP011546">
    <property type="protein sequence ID" value="AKK11453.1"/>
    <property type="molecule type" value="Genomic_DNA"/>
</dbReference>
<feature type="domain" description="Alanine racemase N-terminal" evidence="5">
    <location>
        <begin position="13"/>
        <end position="226"/>
    </location>
</feature>
<dbReference type="PATRIC" id="fig|1072256.5.peg.1447"/>
<dbReference type="PANTHER" id="PTHR10146">
    <property type="entry name" value="PROLINE SYNTHETASE CO-TRANSCRIBED BACTERIAL HOMOLOG PROTEIN"/>
    <property type="match status" value="1"/>
</dbReference>
<dbReference type="PIRSF" id="PIRSF004848">
    <property type="entry name" value="YBL036c_PLPDEIII"/>
    <property type="match status" value="1"/>
</dbReference>
<dbReference type="InterPro" id="IPR001608">
    <property type="entry name" value="Ala_racemase_N"/>
</dbReference>
<dbReference type="NCBIfam" id="TIGR00044">
    <property type="entry name" value="YggS family pyridoxal phosphate-dependent enzyme"/>
    <property type="match status" value="1"/>
</dbReference>
<dbReference type="HAMAP" id="MF_02087">
    <property type="entry name" value="PLP_homeostasis"/>
    <property type="match status" value="1"/>
</dbReference>
<reference evidence="7" key="2">
    <citation type="submission" date="2015-05" db="EMBL/GenBank/DDBJ databases">
        <title>Complete genome sequence of Corynebacterium uterequi DSM 45634, isolated from the uterus of a maiden mare.</title>
        <authorList>
            <person name="Ruckert C."/>
            <person name="Albersmeier A."/>
            <person name="Winkler A."/>
            <person name="Tauch A."/>
        </authorList>
    </citation>
    <scope>NUCLEOTIDE SEQUENCE [LARGE SCALE GENOMIC DNA]</scope>
    <source>
        <strain evidence="7">DSM 45634</strain>
    </source>
</reference>
<comment type="similarity">
    <text evidence="2 4">Belongs to the pyridoxal phosphate-binding protein YggS/PROSC family.</text>
</comment>
<dbReference type="RefSeq" id="WP_047259865.1">
    <property type="nucleotide sequence ID" value="NZ_CP011546.1"/>
</dbReference>
<dbReference type="InterPro" id="IPR011078">
    <property type="entry name" value="PyrdxlP_homeostasis"/>
</dbReference>
<proteinExistence type="inferred from homology"/>
<evidence type="ECO:0000256" key="3">
    <source>
        <dbReference type="PIRSR" id="PIRSR004848-1"/>
    </source>
</evidence>
<evidence type="ECO:0000259" key="5">
    <source>
        <dbReference type="Pfam" id="PF01168"/>
    </source>
</evidence>
<dbReference type="PROSITE" id="PS01211">
    <property type="entry name" value="UPF0001"/>
    <property type="match status" value="1"/>
</dbReference>
<accession>A0A0G3HHN7</accession>
<evidence type="ECO:0000256" key="4">
    <source>
        <dbReference type="RuleBase" id="RU004514"/>
    </source>
</evidence>
<dbReference type="AlphaFoldDB" id="A0A0G3HHN7"/>
<protein>
    <recommendedName>
        <fullName evidence="2">Pyridoxal phosphate homeostasis protein</fullName>
        <shortName evidence="2">PLP homeostasis protein</shortName>
    </recommendedName>
</protein>
<keyword evidence="7" id="KW-1185">Reference proteome</keyword>
<evidence type="ECO:0000313" key="7">
    <source>
        <dbReference type="Proteomes" id="UP000035548"/>
    </source>
</evidence>
<comment type="function">
    <text evidence="2">Pyridoxal 5'-phosphate (PLP)-binding protein, which is involved in PLP homeostasis.</text>
</comment>
<feature type="modified residue" description="N6-(pyridoxal phosphate)lysine" evidence="2 3">
    <location>
        <position position="39"/>
    </location>
</feature>
<evidence type="ECO:0000313" key="6">
    <source>
        <dbReference type="EMBL" id="AKK11453.1"/>
    </source>
</evidence>
<dbReference type="PANTHER" id="PTHR10146:SF14">
    <property type="entry name" value="PYRIDOXAL PHOSPHATE HOMEOSTASIS PROTEIN"/>
    <property type="match status" value="1"/>
</dbReference>
<evidence type="ECO:0000256" key="1">
    <source>
        <dbReference type="ARBA" id="ARBA00022898"/>
    </source>
</evidence>
<dbReference type="Pfam" id="PF01168">
    <property type="entry name" value="Ala_racemase_N"/>
    <property type="match status" value="1"/>
</dbReference>
<dbReference type="Proteomes" id="UP000035548">
    <property type="component" value="Chromosome"/>
</dbReference>
<dbReference type="KEGG" id="cut:CUTER_07320"/>
<gene>
    <name evidence="6" type="ORF">CUTER_07320</name>
</gene>
<dbReference type="Gene3D" id="3.20.20.10">
    <property type="entry name" value="Alanine racemase"/>
    <property type="match status" value="1"/>
</dbReference>
<dbReference type="SUPFAM" id="SSF51419">
    <property type="entry name" value="PLP-binding barrel"/>
    <property type="match status" value="1"/>
</dbReference>
<sequence>MNRATEISERLERVRARIREAEVAAGRAPGSVTLLPVTKFHPAEDVAVLSELGVTAVGENREQEARAKAAAVPEMDFHMIGQVQTKKANAVARWAAACHSVDSVRLAEGLNRGVALALERGERTQGVLDCFVQWSADGDTRRGGTAEPQAVAEAIAASDHLRFVGIMVVPPIGADPARVFAEARRLADGLGPGMALSAGMSADLVQAIAAGSDLVRVGTDILGPRPVG</sequence>
<evidence type="ECO:0000256" key="2">
    <source>
        <dbReference type="HAMAP-Rule" id="MF_02087"/>
    </source>
</evidence>
<dbReference type="STRING" id="1072256.CUTER_07320"/>
<reference evidence="6 7" key="1">
    <citation type="journal article" date="2015" name="Genome Announc.">
        <title>Virulence Factor Genes Detected in the Complete Genome Sequence of Corynebacterium uterequi DSM 45634, Isolated from the Uterus of a Maiden Mare.</title>
        <authorList>
            <person name="Ruckert C."/>
            <person name="Kriete M."/>
            <person name="Jaenicke S."/>
            <person name="Winkler A."/>
            <person name="Tauch A."/>
        </authorList>
    </citation>
    <scope>NUCLEOTIDE SEQUENCE [LARGE SCALE GENOMIC DNA]</scope>
    <source>
        <strain evidence="6 7">DSM 45634</strain>
    </source>
</reference>
<comment type="cofactor">
    <cofactor evidence="3">
        <name>pyridoxal 5'-phosphate</name>
        <dbReference type="ChEBI" id="CHEBI:597326"/>
    </cofactor>
</comment>
<organism evidence="6 7">
    <name type="scientific">Corynebacterium uterequi</name>
    <dbReference type="NCBI Taxonomy" id="1072256"/>
    <lineage>
        <taxon>Bacteria</taxon>
        <taxon>Bacillati</taxon>
        <taxon>Actinomycetota</taxon>
        <taxon>Actinomycetes</taxon>
        <taxon>Mycobacteriales</taxon>
        <taxon>Corynebacteriaceae</taxon>
        <taxon>Corynebacterium</taxon>
    </lineage>
</organism>
<dbReference type="OrthoDB" id="9804072at2"/>